<organism evidence="10 11">
    <name type="scientific">Sula dactylatra</name>
    <name type="common">Masked booby</name>
    <dbReference type="NCBI Taxonomy" id="56068"/>
    <lineage>
        <taxon>Eukaryota</taxon>
        <taxon>Metazoa</taxon>
        <taxon>Chordata</taxon>
        <taxon>Craniata</taxon>
        <taxon>Vertebrata</taxon>
        <taxon>Euteleostomi</taxon>
        <taxon>Archelosauria</taxon>
        <taxon>Archosauria</taxon>
        <taxon>Dinosauria</taxon>
        <taxon>Saurischia</taxon>
        <taxon>Theropoda</taxon>
        <taxon>Coelurosauria</taxon>
        <taxon>Aves</taxon>
        <taxon>Neognathae</taxon>
        <taxon>Neoaves</taxon>
        <taxon>Aequornithes</taxon>
        <taxon>Suliformes</taxon>
        <taxon>Sulidae</taxon>
        <taxon>Sula</taxon>
    </lineage>
</organism>
<dbReference type="Pfam" id="PF00209">
    <property type="entry name" value="SNF"/>
    <property type="match status" value="1"/>
</dbReference>
<dbReference type="PROSITE" id="PS50267">
    <property type="entry name" value="NA_NEUROTRAN_SYMP_3"/>
    <property type="match status" value="1"/>
</dbReference>
<dbReference type="PRINTS" id="PR00176">
    <property type="entry name" value="NANEUSMPORT"/>
</dbReference>
<feature type="transmembrane region" description="Helical" evidence="9">
    <location>
        <begin position="55"/>
        <end position="74"/>
    </location>
</feature>
<feature type="non-terminal residue" evidence="10">
    <location>
        <position position="605"/>
    </location>
</feature>
<feature type="transmembrane region" description="Helical" evidence="9">
    <location>
        <begin position="375"/>
        <end position="396"/>
    </location>
</feature>
<feature type="transmembrane region" description="Helical" evidence="9">
    <location>
        <begin position="451"/>
        <end position="472"/>
    </location>
</feature>
<dbReference type="GO" id="GO:0089718">
    <property type="term" value="P:amino acid import across plasma membrane"/>
    <property type="evidence" value="ECO:0007669"/>
    <property type="project" value="TreeGrafter"/>
</dbReference>
<dbReference type="GO" id="GO:0005283">
    <property type="term" value="F:amino acid:sodium symporter activity"/>
    <property type="evidence" value="ECO:0007669"/>
    <property type="project" value="TreeGrafter"/>
</dbReference>
<feature type="binding site" evidence="6">
    <location>
        <position position="37"/>
    </location>
    <ligand>
        <name>Na(+)</name>
        <dbReference type="ChEBI" id="CHEBI:29101"/>
        <label>1</label>
    </ligand>
</feature>
<dbReference type="InterPro" id="IPR000175">
    <property type="entry name" value="Na/ntran_symport"/>
</dbReference>
<keyword evidence="4 9" id="KW-1133">Transmembrane helix</keyword>
<evidence type="ECO:0000256" key="7">
    <source>
        <dbReference type="PIRSR" id="PIRSR600175-2"/>
    </source>
</evidence>
<feature type="transmembrane region" description="Helical" evidence="9">
    <location>
        <begin position="538"/>
        <end position="560"/>
    </location>
</feature>
<protein>
    <recommendedName>
        <fullName evidence="8">Transporter</fullName>
    </recommendedName>
</protein>
<feature type="transmembrane region" description="Helical" evidence="9">
    <location>
        <begin position="493"/>
        <end position="518"/>
    </location>
</feature>
<accession>A0A851A7P8</accession>
<keyword evidence="8" id="KW-0769">Symport</keyword>
<evidence type="ECO:0000256" key="8">
    <source>
        <dbReference type="RuleBase" id="RU003732"/>
    </source>
</evidence>
<keyword evidence="3 8" id="KW-0812">Transmembrane</keyword>
<feature type="transmembrane region" description="Helical" evidence="9">
    <location>
        <begin position="316"/>
        <end position="337"/>
    </location>
</feature>
<reference evidence="10" key="1">
    <citation type="submission" date="2019-10" db="EMBL/GenBank/DDBJ databases">
        <title>Bird 10,000 Genomes (B10K) Project - Family phase.</title>
        <authorList>
            <person name="Zhang G."/>
        </authorList>
    </citation>
    <scope>NUCLEOTIDE SEQUENCE</scope>
    <source>
        <strain evidence="10">B10K-DU-002-49</strain>
        <tissue evidence="10">Muscle</tissue>
    </source>
</reference>
<comment type="similarity">
    <text evidence="8">Belongs to the sodium:neurotransmitter symporter (SNF) (TC 2.A.22) family.</text>
</comment>
<dbReference type="PANTHER" id="PTHR11616:SF318">
    <property type="entry name" value="TRANSPORTER"/>
    <property type="match status" value="1"/>
</dbReference>
<keyword evidence="6" id="KW-0915">Sodium</keyword>
<dbReference type="PANTHER" id="PTHR11616">
    <property type="entry name" value="SODIUM/CHLORIDE DEPENDENT TRANSPORTER"/>
    <property type="match status" value="1"/>
</dbReference>
<feature type="transmembrane region" description="Helical" evidence="9">
    <location>
        <begin position="199"/>
        <end position="220"/>
    </location>
</feature>
<dbReference type="InterPro" id="IPR037272">
    <property type="entry name" value="SNS_sf"/>
</dbReference>
<dbReference type="GO" id="GO:0046872">
    <property type="term" value="F:metal ion binding"/>
    <property type="evidence" value="ECO:0007669"/>
    <property type="project" value="UniProtKB-KW"/>
</dbReference>
<dbReference type="SUPFAM" id="SSF161070">
    <property type="entry name" value="SNF-like"/>
    <property type="match status" value="2"/>
</dbReference>
<feature type="transmembrane region" description="Helical" evidence="9">
    <location>
        <begin position="226"/>
        <end position="243"/>
    </location>
</feature>
<feature type="transmembrane region" description="Helical" evidence="9">
    <location>
        <begin position="26"/>
        <end position="43"/>
    </location>
</feature>
<dbReference type="AlphaFoldDB" id="A0A851A7P8"/>
<dbReference type="Proteomes" id="UP000619137">
    <property type="component" value="Unassembled WGS sequence"/>
</dbReference>
<dbReference type="EMBL" id="WEKW01016515">
    <property type="protein sequence ID" value="NWI28700.1"/>
    <property type="molecule type" value="Genomic_DNA"/>
</dbReference>
<sequence length="605" mass="66812">QAWPGPQPQPEILAPSPPRETWAGKYEFLLSCLGYCVGLGNIWRFPYLCYRNGGGVFLIPYFIMLLVMGLPLFLMELSLGQYGATGPITVWKCCPLLKGVGVAMLIVSSLVSLYYNVIIAWAFYYLGSCFQSPLPWSCDAPRNTHLCQVGAATMTCRGCVLQNTSGSAGWVSASEVFWKEQVLGVKHSSGLRDPGTVQWHLALCLLAAWILIFLCMLKGIRSSGKVVYFTATFPYLVILILIIRGATLDGSLDGVHFYLSLDWSRLRSAQVTPRRGRGVPDGSDPPQPRAGVGCWGSHGLQPWLGRSRAAMGRDTLIVTIGNCCTSFFTGFAIFSVLGHMAWKKQVPVGRVADSGPGLAFVAYPEALSLLPGSPFWSLLFFLMLFTLGVDTLFGNIEGIITAILDEFPVLRDWRRKMILLGVLCASFYLLGLLLVTEGGIFWFILLDTYSTGFGLIIVALVMCLGIAFCYGVNQFCQDIVDMICQCPPWCSHMLAYFKVCWAFFTPCLLLFTLIYTFLNMYSVPLRYGTYKYPAWGTSLGVCMGALTCLQIPLWATVALCRESGTLSDRFQKATQPLRSWRMATARDVARDVISVPFTITLTGND</sequence>
<name>A0A851A7P8_SULDA</name>
<evidence type="ECO:0000256" key="2">
    <source>
        <dbReference type="ARBA" id="ARBA00022448"/>
    </source>
</evidence>
<keyword evidence="6" id="KW-0479">Metal-binding</keyword>
<feature type="binding site" evidence="6">
    <location>
        <position position="34"/>
    </location>
    <ligand>
        <name>Na(+)</name>
        <dbReference type="ChEBI" id="CHEBI:29101"/>
        <label>1</label>
    </ligand>
</feature>
<dbReference type="PROSITE" id="PS00610">
    <property type="entry name" value="NA_NEUROTRAN_SYMP_1"/>
    <property type="match status" value="1"/>
</dbReference>
<keyword evidence="11" id="KW-1185">Reference proteome</keyword>
<evidence type="ECO:0000256" key="3">
    <source>
        <dbReference type="ARBA" id="ARBA00022692"/>
    </source>
</evidence>
<keyword evidence="2 8" id="KW-0813">Transport</keyword>
<evidence type="ECO:0000256" key="6">
    <source>
        <dbReference type="PIRSR" id="PIRSR600175-1"/>
    </source>
</evidence>
<proteinExistence type="inferred from homology"/>
<gene>
    <name evidence="10" type="primary">Slc6a7_0</name>
    <name evidence="10" type="ORF">SULDAC_R01385</name>
</gene>
<feature type="binding site" evidence="6">
    <location>
        <position position="387"/>
    </location>
    <ligand>
        <name>Na(+)</name>
        <dbReference type="ChEBI" id="CHEBI:29101"/>
        <label>1</label>
    </ligand>
</feature>
<evidence type="ECO:0000256" key="9">
    <source>
        <dbReference type="SAM" id="Phobius"/>
    </source>
</evidence>
<feature type="binding site" evidence="6">
    <location>
        <position position="390"/>
    </location>
    <ligand>
        <name>Na(+)</name>
        <dbReference type="ChEBI" id="CHEBI:29101"/>
        <label>1</label>
    </ligand>
</feature>
<comment type="subcellular location">
    <subcellularLocation>
        <location evidence="1">Membrane</location>
        <topology evidence="1">Multi-pass membrane protein</topology>
    </subcellularLocation>
</comment>
<evidence type="ECO:0000313" key="10">
    <source>
        <dbReference type="EMBL" id="NWI28700.1"/>
    </source>
</evidence>
<evidence type="ECO:0000256" key="5">
    <source>
        <dbReference type="ARBA" id="ARBA00023136"/>
    </source>
</evidence>
<dbReference type="GO" id="GO:0005886">
    <property type="term" value="C:plasma membrane"/>
    <property type="evidence" value="ECO:0007669"/>
    <property type="project" value="TreeGrafter"/>
</dbReference>
<feature type="binding site" evidence="6">
    <location>
        <position position="322"/>
    </location>
    <ligand>
        <name>Na(+)</name>
        <dbReference type="ChEBI" id="CHEBI:29101"/>
        <label>1</label>
    </ligand>
</feature>
<feature type="transmembrane region" description="Helical" evidence="9">
    <location>
        <begin position="100"/>
        <end position="126"/>
    </location>
</feature>
<keyword evidence="7" id="KW-1015">Disulfide bond</keyword>
<evidence type="ECO:0000313" key="11">
    <source>
        <dbReference type="Proteomes" id="UP000619137"/>
    </source>
</evidence>
<comment type="caution">
    <text evidence="10">The sequence shown here is derived from an EMBL/GenBank/DDBJ whole genome shotgun (WGS) entry which is preliminary data.</text>
</comment>
<evidence type="ECO:0000256" key="4">
    <source>
        <dbReference type="ARBA" id="ARBA00022989"/>
    </source>
</evidence>
<feature type="transmembrane region" description="Helical" evidence="9">
    <location>
        <begin position="417"/>
        <end position="445"/>
    </location>
</feature>
<feature type="binding site" evidence="6">
    <location>
        <position position="41"/>
    </location>
    <ligand>
        <name>Na(+)</name>
        <dbReference type="ChEBI" id="CHEBI:29101"/>
        <label>1</label>
    </ligand>
</feature>
<evidence type="ECO:0000256" key="1">
    <source>
        <dbReference type="ARBA" id="ARBA00004141"/>
    </source>
</evidence>
<feature type="non-terminal residue" evidence="10">
    <location>
        <position position="1"/>
    </location>
</feature>
<keyword evidence="5 9" id="KW-0472">Membrane</keyword>
<feature type="disulfide bond" evidence="7">
    <location>
        <begin position="138"/>
        <end position="147"/>
    </location>
</feature>